<evidence type="ECO:0000256" key="1">
    <source>
        <dbReference type="SAM" id="MobiDB-lite"/>
    </source>
</evidence>
<accession>A0AA35LAU4</accession>
<name>A0AA35LAU4_9SAUR</name>
<feature type="region of interest" description="Disordered" evidence="1">
    <location>
        <begin position="37"/>
        <end position="71"/>
    </location>
</feature>
<proteinExistence type="predicted"/>
<evidence type="ECO:0000313" key="3">
    <source>
        <dbReference type="Proteomes" id="UP001178461"/>
    </source>
</evidence>
<protein>
    <submittedName>
        <fullName evidence="2">Uncharacterized protein</fullName>
    </submittedName>
</protein>
<keyword evidence="3" id="KW-1185">Reference proteome</keyword>
<dbReference type="AlphaFoldDB" id="A0AA35LAU4"/>
<organism evidence="2 3">
    <name type="scientific">Podarcis lilfordi</name>
    <name type="common">Lilford's wall lizard</name>
    <dbReference type="NCBI Taxonomy" id="74358"/>
    <lineage>
        <taxon>Eukaryota</taxon>
        <taxon>Metazoa</taxon>
        <taxon>Chordata</taxon>
        <taxon>Craniata</taxon>
        <taxon>Vertebrata</taxon>
        <taxon>Euteleostomi</taxon>
        <taxon>Lepidosauria</taxon>
        <taxon>Squamata</taxon>
        <taxon>Bifurcata</taxon>
        <taxon>Unidentata</taxon>
        <taxon>Episquamata</taxon>
        <taxon>Laterata</taxon>
        <taxon>Lacertibaenia</taxon>
        <taxon>Lacertidae</taxon>
        <taxon>Podarcis</taxon>
    </lineage>
</organism>
<reference evidence="2" key="1">
    <citation type="submission" date="2022-12" db="EMBL/GenBank/DDBJ databases">
        <authorList>
            <person name="Alioto T."/>
            <person name="Alioto T."/>
            <person name="Gomez Garrido J."/>
        </authorList>
    </citation>
    <scope>NUCLEOTIDE SEQUENCE</scope>
</reference>
<feature type="compositionally biased region" description="Basic and acidic residues" evidence="1">
    <location>
        <begin position="37"/>
        <end position="56"/>
    </location>
</feature>
<evidence type="ECO:0000313" key="2">
    <source>
        <dbReference type="EMBL" id="CAI5792754.1"/>
    </source>
</evidence>
<dbReference type="Proteomes" id="UP001178461">
    <property type="component" value="Chromosome 14"/>
</dbReference>
<dbReference type="EMBL" id="OX395139">
    <property type="protein sequence ID" value="CAI5792754.1"/>
    <property type="molecule type" value="Genomic_DNA"/>
</dbReference>
<sequence>MGCLGKRKLFREGRDSVAGATPTNFQAGNSALGEVLKEGKAEKRVGSGRGRGRERVTWPGSWPKVGHEAER</sequence>
<gene>
    <name evidence="2" type="ORF">PODLI_1B043186</name>
</gene>